<protein>
    <submittedName>
        <fullName evidence="1">Uncharacterized protein</fullName>
    </submittedName>
</protein>
<name>B9G5A5_ORYSJ</name>
<reference evidence="1" key="2">
    <citation type="submission" date="2008-12" db="EMBL/GenBank/DDBJ databases">
        <title>Improved gene annotation of the rice (Oryza sativa) genomes.</title>
        <authorList>
            <person name="Wang J."/>
            <person name="Li R."/>
            <person name="Fan W."/>
            <person name="Huang Q."/>
            <person name="Zhang J."/>
            <person name="Zhou Y."/>
            <person name="Hu Y."/>
            <person name="Zi S."/>
            <person name="Li J."/>
            <person name="Ni P."/>
            <person name="Zheng H."/>
            <person name="Zhang Y."/>
            <person name="Zhao M."/>
            <person name="Hao Q."/>
            <person name="McDermott J."/>
            <person name="Samudrala R."/>
            <person name="Kristiansen K."/>
            <person name="Wong G.K.-S."/>
        </authorList>
    </citation>
    <scope>NUCLEOTIDE SEQUENCE</scope>
</reference>
<evidence type="ECO:0000313" key="1">
    <source>
        <dbReference type="EMBL" id="EEE50462.1"/>
    </source>
</evidence>
<dbReference type="EMBL" id="CM000147">
    <property type="protein sequence ID" value="EEE50462.1"/>
    <property type="molecule type" value="Genomic_DNA"/>
</dbReference>
<organism evidence="1">
    <name type="scientific">Oryza sativa subsp. japonica</name>
    <name type="common">Rice</name>
    <dbReference type="NCBI Taxonomy" id="39947"/>
    <lineage>
        <taxon>Eukaryota</taxon>
        <taxon>Viridiplantae</taxon>
        <taxon>Streptophyta</taxon>
        <taxon>Embryophyta</taxon>
        <taxon>Tracheophyta</taxon>
        <taxon>Spermatophyta</taxon>
        <taxon>Magnoliopsida</taxon>
        <taxon>Liliopsida</taxon>
        <taxon>Poales</taxon>
        <taxon>Poaceae</taxon>
        <taxon>BOP clade</taxon>
        <taxon>Oryzoideae</taxon>
        <taxon>Oryzeae</taxon>
        <taxon>Oryzinae</taxon>
        <taxon>Oryza</taxon>
        <taxon>Oryza sativa</taxon>
    </lineage>
</organism>
<accession>B9G5A5</accession>
<sequence>MVQMAVALKHQRFVEPACGAGAGSLSGAEFATGYMCGVAAGTRALTQYSAGTGSPRGRDVGVVRRAHHGGVMRQAHHGGVAPVRARNSVRGSTDRDIHQSAYAGDSVVVDFVRNGENKTIMERGFQFCNSFKEIQRDSRGSLPSWYLRFQ</sequence>
<proteinExistence type="predicted"/>
<dbReference type="Proteomes" id="UP000007752">
    <property type="component" value="Chromosome 10"/>
</dbReference>
<reference evidence="1" key="1">
    <citation type="journal article" date="2005" name="PLoS Biol.">
        <title>The genomes of Oryza sativa: a history of duplications.</title>
        <authorList>
            <person name="Yu J."/>
            <person name="Wang J."/>
            <person name="Lin W."/>
            <person name="Li S."/>
            <person name="Li H."/>
            <person name="Zhou J."/>
            <person name="Ni P."/>
            <person name="Dong W."/>
            <person name="Hu S."/>
            <person name="Zeng C."/>
            <person name="Zhang J."/>
            <person name="Zhang Y."/>
            <person name="Li R."/>
            <person name="Xu Z."/>
            <person name="Li S."/>
            <person name="Li X."/>
            <person name="Zheng H."/>
            <person name="Cong L."/>
            <person name="Lin L."/>
            <person name="Yin J."/>
            <person name="Geng J."/>
            <person name="Li G."/>
            <person name="Shi J."/>
            <person name="Liu J."/>
            <person name="Lv H."/>
            <person name="Li J."/>
            <person name="Wang J."/>
            <person name="Deng Y."/>
            <person name="Ran L."/>
            <person name="Shi X."/>
            <person name="Wang X."/>
            <person name="Wu Q."/>
            <person name="Li C."/>
            <person name="Ren X."/>
            <person name="Wang J."/>
            <person name="Wang X."/>
            <person name="Li D."/>
            <person name="Liu D."/>
            <person name="Zhang X."/>
            <person name="Ji Z."/>
            <person name="Zhao W."/>
            <person name="Sun Y."/>
            <person name="Zhang Z."/>
            <person name="Bao J."/>
            <person name="Han Y."/>
            <person name="Dong L."/>
            <person name="Ji J."/>
            <person name="Chen P."/>
            <person name="Wu S."/>
            <person name="Liu J."/>
            <person name="Xiao Y."/>
            <person name="Bu D."/>
            <person name="Tan J."/>
            <person name="Yang L."/>
            <person name="Ye C."/>
            <person name="Zhang J."/>
            <person name="Xu J."/>
            <person name="Zhou Y."/>
            <person name="Yu Y."/>
            <person name="Zhang B."/>
            <person name="Zhuang S."/>
            <person name="Wei H."/>
            <person name="Liu B."/>
            <person name="Lei M."/>
            <person name="Yu H."/>
            <person name="Li Y."/>
            <person name="Xu H."/>
            <person name="Wei S."/>
            <person name="He X."/>
            <person name="Fang L."/>
            <person name="Zhang Z."/>
            <person name="Zhang Y."/>
            <person name="Huang X."/>
            <person name="Su Z."/>
            <person name="Tong W."/>
            <person name="Li J."/>
            <person name="Tong Z."/>
            <person name="Li S."/>
            <person name="Ye J."/>
            <person name="Wang L."/>
            <person name="Fang L."/>
            <person name="Lei T."/>
            <person name="Chen C."/>
            <person name="Chen H."/>
            <person name="Xu Z."/>
            <person name="Li H."/>
            <person name="Huang H."/>
            <person name="Zhang F."/>
            <person name="Xu H."/>
            <person name="Li N."/>
            <person name="Zhao C."/>
            <person name="Li S."/>
            <person name="Dong L."/>
            <person name="Huang Y."/>
            <person name="Li L."/>
            <person name="Xi Y."/>
            <person name="Qi Q."/>
            <person name="Li W."/>
            <person name="Zhang B."/>
            <person name="Hu W."/>
            <person name="Zhang Y."/>
            <person name="Tian X."/>
            <person name="Jiao Y."/>
            <person name="Liang X."/>
            <person name="Jin J."/>
            <person name="Gao L."/>
            <person name="Zheng W."/>
            <person name="Hao B."/>
            <person name="Liu S."/>
            <person name="Wang W."/>
            <person name="Yuan L."/>
            <person name="Cao M."/>
            <person name="McDermott J."/>
            <person name="Samudrala R."/>
            <person name="Wang J."/>
            <person name="Wong G.K."/>
            <person name="Yang H."/>
        </authorList>
    </citation>
    <scope>NUCLEOTIDE SEQUENCE [LARGE SCALE GENOMIC DNA]</scope>
</reference>
<gene>
    <name evidence="1" type="ORF">OsJ_30502</name>
</gene>
<dbReference type="AlphaFoldDB" id="B9G5A5"/>